<sequence length="461" mass="52356">MHKLEAPRSLNAIVRSAQNFYSQRGAMHYYEHAHAVLDTARRSRIVESSVLTDKKETMERKWANAALAAVSLYHVVERRNISSVIPDLPPELRNDRVLSELDTFCRITDTIRAGGTLQDLIPLLNGGQAPLALLVVLSDYAVTHNTEDRLSGLIDPKHQSIFRCYNSFDEAFLSMRLDAMAGENVFAPVAELFGYPKLAGTILKHSYRVNHRPLYDFVNTIMTDEIIQQRLAITQRAVKELGRHIGAILREYGFEADLEYRPVKSEGKLMRKIYRILQEEHAHAIETPDAVTSTLLDNYLVNALPHFESFKEIHDWSAARVILRRYKGKDIDNLSADEQAAVYELAKRVVDFAVGVTAGQVRADYEYKFIQKDNGYKGGHWDIFPSPHVSSDGFDLITTALNFEVQLKLHEWHEVAEHGKAAHYYYIGGDPAFMQTLNTAYHNIIHYVVGKKPKLVPNGRV</sequence>
<evidence type="ECO:0000313" key="3">
    <source>
        <dbReference type="Proteomes" id="UP000789941"/>
    </source>
</evidence>
<accession>A0A5E4LNT9</accession>
<proteinExistence type="predicted"/>
<dbReference type="InterPro" id="IPR043519">
    <property type="entry name" value="NT_sf"/>
</dbReference>
<evidence type="ECO:0000259" key="1">
    <source>
        <dbReference type="SMART" id="SM00954"/>
    </source>
</evidence>
<dbReference type="EMBL" id="CABMJJ010000001">
    <property type="protein sequence ID" value="VVC02577.1"/>
    <property type="molecule type" value="Genomic_DNA"/>
</dbReference>
<dbReference type="SMART" id="SM00954">
    <property type="entry name" value="RelA_SpoT"/>
    <property type="match status" value="1"/>
</dbReference>
<dbReference type="InterPro" id="IPR007685">
    <property type="entry name" value="RelA_SpoT"/>
</dbReference>
<dbReference type="Proteomes" id="UP000789941">
    <property type="component" value="Unassembled WGS sequence"/>
</dbReference>
<name>A0A5E4LNT9_9ARCH</name>
<dbReference type="Gene3D" id="3.30.460.10">
    <property type="entry name" value="Beta Polymerase, domain 2"/>
    <property type="match status" value="1"/>
</dbReference>
<feature type="domain" description="RelA/SpoT" evidence="1">
    <location>
        <begin position="306"/>
        <end position="430"/>
    </location>
</feature>
<dbReference type="GO" id="GO:0015969">
    <property type="term" value="P:guanosine tetraphosphate metabolic process"/>
    <property type="evidence" value="ECO:0007669"/>
    <property type="project" value="InterPro"/>
</dbReference>
<protein>
    <recommendedName>
        <fullName evidence="1">RelA/SpoT domain-containing protein</fullName>
    </recommendedName>
</protein>
<reference evidence="2 3" key="1">
    <citation type="submission" date="2019-08" db="EMBL/GenBank/DDBJ databases">
        <authorList>
            <person name="Vazquez-Campos X."/>
        </authorList>
    </citation>
    <scope>NUCLEOTIDE SEQUENCE [LARGE SCALE GENOMIC DNA]</scope>
    <source>
        <strain evidence="2">LFW-283_2</strain>
    </source>
</reference>
<evidence type="ECO:0000313" key="2">
    <source>
        <dbReference type="EMBL" id="VVC02577.1"/>
    </source>
</evidence>
<dbReference type="AlphaFoldDB" id="A0A5E4LNT9"/>
<gene>
    <name evidence="2" type="ORF">LFW2832_00089</name>
</gene>
<organism evidence="2 3">
    <name type="scientific">Candidatus Bilamarchaeum dharawalense</name>
    <dbReference type="NCBI Taxonomy" id="2885759"/>
    <lineage>
        <taxon>Archaea</taxon>
        <taxon>Candidatus Micrarchaeota</taxon>
        <taxon>Candidatus Micrarchaeia</taxon>
        <taxon>Candidatus Anstonellales</taxon>
        <taxon>Candidatus Bilamarchaeaceae</taxon>
        <taxon>Candidatus Bilamarchaeum</taxon>
    </lineage>
</organism>
<comment type="caution">
    <text evidence="2">The sequence shown here is derived from an EMBL/GenBank/DDBJ whole genome shotgun (WGS) entry which is preliminary data.</text>
</comment>
<dbReference type="SUPFAM" id="SSF81301">
    <property type="entry name" value="Nucleotidyltransferase"/>
    <property type="match status" value="1"/>
</dbReference>